<protein>
    <submittedName>
        <fullName evidence="1">Uncharacterized protein</fullName>
    </submittedName>
</protein>
<dbReference type="AlphaFoldDB" id="C5LZP5"/>
<dbReference type="EMBL" id="GG686971">
    <property type="protein sequence ID" value="EEQ97713.1"/>
    <property type="molecule type" value="Genomic_DNA"/>
</dbReference>
<reference evidence="1 2" key="1">
    <citation type="submission" date="2008-07" db="EMBL/GenBank/DDBJ databases">
        <authorList>
            <person name="El-Sayed N."/>
            <person name="Caler E."/>
            <person name="Inman J."/>
            <person name="Amedeo P."/>
            <person name="Hass B."/>
            <person name="Wortman J."/>
        </authorList>
    </citation>
    <scope>NUCLEOTIDE SEQUENCE [LARGE SCALE GENOMIC DNA]</scope>
    <source>
        <strain evidence="2">ATCC 50983 / TXsc</strain>
    </source>
</reference>
<dbReference type="Proteomes" id="UP000007800">
    <property type="component" value="Unassembled WGS sequence"/>
</dbReference>
<keyword evidence="2" id="KW-1185">Reference proteome</keyword>
<gene>
    <name evidence="1" type="ORF">Pmar_PMAR004450</name>
</gene>
<evidence type="ECO:0000313" key="1">
    <source>
        <dbReference type="EMBL" id="EEQ97713.1"/>
    </source>
</evidence>
<evidence type="ECO:0000313" key="2">
    <source>
        <dbReference type="Proteomes" id="UP000007800"/>
    </source>
</evidence>
<proteinExistence type="predicted"/>
<sequence>MASTTIVDNQALRRFRSAARMLFLAYATKQHFDGHHDCAHELVLDTFLQMCKERGDGHRMFFRSLGFDFERVHETASPV</sequence>
<accession>C5LZP5</accession>
<dbReference type="RefSeq" id="XP_002764996.1">
    <property type="nucleotide sequence ID" value="XM_002764950.1"/>
</dbReference>
<dbReference type="GeneID" id="9037093"/>
<organism evidence="2">
    <name type="scientific">Perkinsus marinus (strain ATCC 50983 / TXsc)</name>
    <dbReference type="NCBI Taxonomy" id="423536"/>
    <lineage>
        <taxon>Eukaryota</taxon>
        <taxon>Sar</taxon>
        <taxon>Alveolata</taxon>
        <taxon>Perkinsozoa</taxon>
        <taxon>Perkinsea</taxon>
        <taxon>Perkinsida</taxon>
        <taxon>Perkinsidae</taxon>
        <taxon>Perkinsus</taxon>
    </lineage>
</organism>
<name>C5LZP5_PERM5</name>
<dbReference type="InParanoid" id="C5LZP5"/>